<dbReference type="EC" id="1.-.-.-" evidence="7"/>
<dbReference type="Proteomes" id="UP000239203">
    <property type="component" value="Unassembled WGS sequence"/>
</dbReference>
<dbReference type="SUPFAM" id="SSF55469">
    <property type="entry name" value="FMN-dependent nitroreductase-like"/>
    <property type="match status" value="1"/>
</dbReference>
<dbReference type="PANTHER" id="PTHR43821:SF1">
    <property type="entry name" value="NAD(P)H NITROREDUCTASE YDJA-RELATED"/>
    <property type="match status" value="1"/>
</dbReference>
<feature type="domain" description="Nitroreductase" evidence="9">
    <location>
        <begin position="12"/>
        <end position="162"/>
    </location>
</feature>
<name>A0A2S6GI55_9PSEU</name>
<dbReference type="OrthoDB" id="3268470at2"/>
<dbReference type="InterPro" id="IPR052530">
    <property type="entry name" value="NAD(P)H_nitroreductase"/>
</dbReference>
<dbReference type="InterPro" id="IPR000415">
    <property type="entry name" value="Nitroreductase-like"/>
</dbReference>
<evidence type="ECO:0000256" key="1">
    <source>
        <dbReference type="ARBA" id="ARBA00007118"/>
    </source>
</evidence>
<feature type="binding site" description="in other chain" evidence="8">
    <location>
        <begin position="132"/>
        <end position="134"/>
    </location>
    <ligand>
        <name>FMN</name>
        <dbReference type="ChEBI" id="CHEBI:58210"/>
        <note>ligand shared between dimeric partners</note>
    </ligand>
</feature>
<sequence>MNAPTPTVRDAIRLRRSATRLTGPAPTDADVVSLLAAAANGPDHGLLRPWRFILVRGDRRADLGRAHAGGLPPGAARDREVGKPLRAPLLISIVFAPRVNPKVPEWEQLAATSAVVHNLGLLLHSAGWGSIWRTGPASRCPRVAAALGLRPGERSLGWLYVGTVERVPPPRSGPDLRDRVSTLSAPGAATPLAPAAVLS</sequence>
<comment type="cofactor">
    <cofactor evidence="8">
        <name>FMN</name>
        <dbReference type="ChEBI" id="CHEBI:58210"/>
    </cofactor>
    <text evidence="8">Binds 1 FMN per subunit.</text>
</comment>
<evidence type="ECO:0000313" key="11">
    <source>
        <dbReference type="Proteomes" id="UP000239203"/>
    </source>
</evidence>
<dbReference type="EMBL" id="PTIX01000017">
    <property type="protein sequence ID" value="PPK64836.1"/>
    <property type="molecule type" value="Genomic_DNA"/>
</dbReference>
<dbReference type="GO" id="GO:0016491">
    <property type="term" value="F:oxidoreductase activity"/>
    <property type="evidence" value="ECO:0007669"/>
    <property type="project" value="UniProtKB-UniRule"/>
</dbReference>
<evidence type="ECO:0000256" key="5">
    <source>
        <dbReference type="ARBA" id="ARBA00023002"/>
    </source>
</evidence>
<dbReference type="Pfam" id="PF00881">
    <property type="entry name" value="Nitroreductase"/>
    <property type="match status" value="1"/>
</dbReference>
<dbReference type="Gene3D" id="3.40.109.10">
    <property type="entry name" value="NADH Oxidase"/>
    <property type="match status" value="1"/>
</dbReference>
<keyword evidence="3 7" id="KW-0288">FMN</keyword>
<comment type="similarity">
    <text evidence="1 7">Belongs to the nitroreductase family.</text>
</comment>
<dbReference type="CDD" id="cd02135">
    <property type="entry name" value="YdjA-like"/>
    <property type="match status" value="1"/>
</dbReference>
<proteinExistence type="inferred from homology"/>
<evidence type="ECO:0000313" key="10">
    <source>
        <dbReference type="EMBL" id="PPK64836.1"/>
    </source>
</evidence>
<evidence type="ECO:0000259" key="9">
    <source>
        <dbReference type="Pfam" id="PF00881"/>
    </source>
</evidence>
<dbReference type="AlphaFoldDB" id="A0A2S6GI55"/>
<feature type="binding site" description="in other chain" evidence="8">
    <location>
        <begin position="15"/>
        <end position="17"/>
    </location>
    <ligand>
        <name>FMN</name>
        <dbReference type="ChEBI" id="CHEBI:58210"/>
        <note>ligand shared between dimeric partners</note>
    </ligand>
</feature>
<evidence type="ECO:0000256" key="8">
    <source>
        <dbReference type="PIRSR" id="PIRSR000232-1"/>
    </source>
</evidence>
<organism evidence="10 11">
    <name type="scientific">Actinokineospora auranticolor</name>
    <dbReference type="NCBI Taxonomy" id="155976"/>
    <lineage>
        <taxon>Bacteria</taxon>
        <taxon>Bacillati</taxon>
        <taxon>Actinomycetota</taxon>
        <taxon>Actinomycetes</taxon>
        <taxon>Pseudonocardiales</taxon>
        <taxon>Pseudonocardiaceae</taxon>
        <taxon>Actinokineospora</taxon>
    </lineage>
</organism>
<dbReference type="InterPro" id="IPR026021">
    <property type="entry name" value="YdjA-like"/>
</dbReference>
<gene>
    <name evidence="10" type="ORF">CLV40_11775</name>
</gene>
<protein>
    <recommendedName>
        <fullName evidence="7">Putative NAD(P)H nitroreductase</fullName>
        <ecNumber evidence="7">1.-.-.-</ecNumber>
    </recommendedName>
</protein>
<evidence type="ECO:0000256" key="7">
    <source>
        <dbReference type="PIRNR" id="PIRNR000232"/>
    </source>
</evidence>
<keyword evidence="4 7" id="KW-0521">NADP</keyword>
<dbReference type="InterPro" id="IPR029479">
    <property type="entry name" value="Nitroreductase"/>
</dbReference>
<keyword evidence="5 7" id="KW-0560">Oxidoreductase</keyword>
<keyword evidence="11" id="KW-1185">Reference proteome</keyword>
<dbReference type="RefSeq" id="WP_104481605.1">
    <property type="nucleotide sequence ID" value="NZ_CP154825.1"/>
</dbReference>
<keyword evidence="2 7" id="KW-0285">Flavoprotein</keyword>
<reference evidence="10 11" key="1">
    <citation type="submission" date="2018-02" db="EMBL/GenBank/DDBJ databases">
        <title>Genomic Encyclopedia of Archaeal and Bacterial Type Strains, Phase II (KMG-II): from individual species to whole genera.</title>
        <authorList>
            <person name="Goeker M."/>
        </authorList>
    </citation>
    <scope>NUCLEOTIDE SEQUENCE [LARGE SCALE GENOMIC DNA]</scope>
    <source>
        <strain evidence="10 11">YU 961-1</strain>
    </source>
</reference>
<keyword evidence="6 7" id="KW-0520">NAD</keyword>
<dbReference type="PIRSF" id="PIRSF000232">
    <property type="entry name" value="YdjA"/>
    <property type="match status" value="1"/>
</dbReference>
<dbReference type="PANTHER" id="PTHR43821">
    <property type="entry name" value="NAD(P)H NITROREDUCTASE YDJA-RELATED"/>
    <property type="match status" value="1"/>
</dbReference>
<evidence type="ECO:0000256" key="4">
    <source>
        <dbReference type="ARBA" id="ARBA00022857"/>
    </source>
</evidence>
<accession>A0A2S6GI55</accession>
<comment type="caution">
    <text evidence="10">The sequence shown here is derived from an EMBL/GenBank/DDBJ whole genome shotgun (WGS) entry which is preliminary data.</text>
</comment>
<feature type="binding site" evidence="8">
    <location>
        <position position="44"/>
    </location>
    <ligand>
        <name>FMN</name>
        <dbReference type="ChEBI" id="CHEBI:58210"/>
        <note>ligand shared between dimeric partners</note>
    </ligand>
</feature>
<evidence type="ECO:0000256" key="2">
    <source>
        <dbReference type="ARBA" id="ARBA00022630"/>
    </source>
</evidence>
<evidence type="ECO:0000256" key="6">
    <source>
        <dbReference type="ARBA" id="ARBA00023027"/>
    </source>
</evidence>
<evidence type="ECO:0000256" key="3">
    <source>
        <dbReference type="ARBA" id="ARBA00022643"/>
    </source>
</evidence>